<evidence type="ECO:0000256" key="9">
    <source>
        <dbReference type="ARBA" id="ARBA00031501"/>
    </source>
</evidence>
<keyword evidence="6 10" id="KW-0808">Transferase</keyword>
<dbReference type="eggNOG" id="COG3280">
    <property type="taxonomic scope" value="Bacteria"/>
</dbReference>
<dbReference type="NCBIfam" id="TIGR00217">
    <property type="entry name" value="malQ"/>
    <property type="match status" value="1"/>
</dbReference>
<dbReference type="Gene3D" id="3.20.20.80">
    <property type="entry name" value="Glycosidases"/>
    <property type="match status" value="4"/>
</dbReference>
<dbReference type="SUPFAM" id="SSF51445">
    <property type="entry name" value="(Trans)glycosidases"/>
    <property type="match status" value="2"/>
</dbReference>
<evidence type="ECO:0000256" key="3">
    <source>
        <dbReference type="ARBA" id="ARBA00012560"/>
    </source>
</evidence>
<name>I2GGL7_9BACT</name>
<dbReference type="SMART" id="SM00642">
    <property type="entry name" value="Aamy"/>
    <property type="match status" value="1"/>
</dbReference>
<dbReference type="STRING" id="1185876.BN8_02104"/>
<evidence type="ECO:0000256" key="4">
    <source>
        <dbReference type="ARBA" id="ARBA00020295"/>
    </source>
</evidence>
<dbReference type="InterPro" id="IPR017853">
    <property type="entry name" value="GH"/>
</dbReference>
<organism evidence="12 13">
    <name type="scientific">Fibrisoma limi BUZ 3</name>
    <dbReference type="NCBI Taxonomy" id="1185876"/>
    <lineage>
        <taxon>Bacteria</taxon>
        <taxon>Pseudomonadati</taxon>
        <taxon>Bacteroidota</taxon>
        <taxon>Cytophagia</taxon>
        <taxon>Cytophagales</taxon>
        <taxon>Spirosomataceae</taxon>
        <taxon>Fibrisoma</taxon>
    </lineage>
</organism>
<proteinExistence type="inferred from homology"/>
<keyword evidence="5 10" id="KW-0328">Glycosyltransferase</keyword>
<evidence type="ECO:0000256" key="10">
    <source>
        <dbReference type="RuleBase" id="RU361207"/>
    </source>
</evidence>
<dbReference type="EC" id="2.4.1.25" evidence="3 10"/>
<dbReference type="NCBIfam" id="TIGR02401">
    <property type="entry name" value="trehalose_TreY"/>
    <property type="match status" value="1"/>
</dbReference>
<evidence type="ECO:0000256" key="5">
    <source>
        <dbReference type="ARBA" id="ARBA00022676"/>
    </source>
</evidence>
<protein>
    <recommendedName>
        <fullName evidence="4 10">4-alpha-glucanotransferase</fullName>
        <ecNumber evidence="3 10">2.4.1.25</ecNumber>
    </recommendedName>
    <alternativeName>
        <fullName evidence="8 10">Amylomaltase</fullName>
    </alternativeName>
    <alternativeName>
        <fullName evidence="9 10">Disproportionating enzyme</fullName>
    </alternativeName>
</protein>
<feature type="domain" description="Glycosyl hydrolase family 13 catalytic" evidence="11">
    <location>
        <begin position="6"/>
        <end position="475"/>
    </location>
</feature>
<dbReference type="NCBIfam" id="NF011080">
    <property type="entry name" value="PRK14508.1-3"/>
    <property type="match status" value="1"/>
</dbReference>
<dbReference type="PANTHER" id="PTHR32438:SF5">
    <property type="entry name" value="4-ALPHA-GLUCANOTRANSFERASE DPE1, CHLOROPLASTIC_AMYLOPLASTIC"/>
    <property type="match status" value="1"/>
</dbReference>
<evidence type="ECO:0000313" key="12">
    <source>
        <dbReference type="EMBL" id="CCH53042.1"/>
    </source>
</evidence>
<dbReference type="InterPro" id="IPR012767">
    <property type="entry name" value="Trehalose_TreY"/>
</dbReference>
<dbReference type="CDD" id="cd11336">
    <property type="entry name" value="AmyAc_MTSase"/>
    <property type="match status" value="1"/>
</dbReference>
<dbReference type="RefSeq" id="WP_009281626.1">
    <property type="nucleotide sequence ID" value="NZ_CAIT01000006.1"/>
</dbReference>
<dbReference type="GO" id="GO:0004134">
    <property type="term" value="F:4-alpha-glucanotransferase activity"/>
    <property type="evidence" value="ECO:0007669"/>
    <property type="project" value="UniProtKB-EC"/>
</dbReference>
<dbReference type="OrthoDB" id="9811841at2"/>
<dbReference type="Gene3D" id="3.30.1590.10">
    <property type="entry name" value="Maltooligosyl trehalose synthase, domain 2"/>
    <property type="match status" value="1"/>
</dbReference>
<evidence type="ECO:0000259" key="11">
    <source>
        <dbReference type="SMART" id="SM00642"/>
    </source>
</evidence>
<evidence type="ECO:0000256" key="6">
    <source>
        <dbReference type="ARBA" id="ARBA00022679"/>
    </source>
</evidence>
<comment type="catalytic activity">
    <reaction evidence="1 10">
        <text>Transfers a segment of a (1-&gt;4)-alpha-D-glucan to a new position in an acceptor, which may be glucose or a (1-&gt;4)-alpha-D-glucan.</text>
        <dbReference type="EC" id="2.4.1.25"/>
    </reaction>
</comment>
<dbReference type="GO" id="GO:0005975">
    <property type="term" value="P:carbohydrate metabolic process"/>
    <property type="evidence" value="ECO:0007669"/>
    <property type="project" value="InterPro"/>
</dbReference>
<comment type="caution">
    <text evidence="12">The sequence shown here is derived from an EMBL/GenBank/DDBJ whole genome shotgun (WGS) entry which is preliminary data.</text>
</comment>
<gene>
    <name evidence="12" type="ORF">BN8_02104</name>
</gene>
<dbReference type="InterPro" id="IPR006047">
    <property type="entry name" value="GH13_cat_dom"/>
</dbReference>
<dbReference type="Proteomes" id="UP000009309">
    <property type="component" value="Unassembled WGS sequence"/>
</dbReference>
<evidence type="ECO:0000313" key="13">
    <source>
        <dbReference type="Proteomes" id="UP000009309"/>
    </source>
</evidence>
<dbReference type="PANTHER" id="PTHR32438">
    <property type="entry name" value="4-ALPHA-GLUCANOTRANSFERASE DPE1, CHLOROPLASTIC/AMYLOPLASTIC"/>
    <property type="match status" value="1"/>
</dbReference>
<evidence type="ECO:0000256" key="2">
    <source>
        <dbReference type="ARBA" id="ARBA00005684"/>
    </source>
</evidence>
<sequence length="1425" mass="164465">MNNPLSTYRIQFHKGFTFDDFERILPYLQRLGVGTIYASPVFDAPDESNHGYDGINPHGINAVIGTEDQLQQISYQLKEKNISWLQDIVPNHMAFDSGNAWLMDVLEKGQLSHYARFFDIAWNSELYHGRLMVPFLGAPLNEVIQHGEVTVAYQQDRFVFNYFDSTYPLHLRSYATILLAGGEKNQAVQQLLTQLEQIHQIDDQDAYATRFAELRLQLASLMKNEVVSDYVDACLDIINRSPEQIKQIADEQVYRLTYWQDTDKQINYRRFFTVNGLICLNIQDPYVFEYYHKYIKQLVDDGVFQGVRVDHIDGLYDPSGYLRQLRALVGEDAYIVVEKILEPGEDLPKWWPIQGNTGYDFLAYVNNLFTQSRSESAFTELYRRLVGEEAAVHEQILEKKAHILYEHMAGELDNLFHLFMELNLVDDETAVNAEELKHAIGEFLIRCPVYRYYGNNFPLGEEETQAVQAILASIRESEPVTTPIAVVPPATDRPLALAVDVLETVLLNKPQEGDDEDYNRRVARFYQRCMQFTGPLMAKGVEDTLMYTYSRFVGHNEVGDSPEVVGISPDEFHRTMQERRKNWPLSINGTSTHDTKRGEDARARLNVLTDLADEWVKSIPEWQKLNADLKQSSALHGYAPDANDEYFIYQTLIGTYRMPNQDDDDYANRLQQYLEKALREAKRHSNWTTPNEEYENAAKAFAVGLLDKKRPFWKTFEKLHRKVADFGVVNSLSQVVLKFTCPGVPDVYQGTELWDFSLVDPDNRRAVGYDQRERWLNELEARAVDKPVELLQDLWDNRFDARIKLWLVYTLLQERKQAADLFTEGDYIPLQVTGQYKDYVLAFARKQGQLWYVTVVPLHLAELSRQQKKEVPALDWNDTRIILPDEAPNEWEHLWLRTTGKVDQGIDVQDIVGPLPLAVLKLQRRQKDRNAGILLAVTSLPSAFGVGDVGPEAKAFADFLSRSRQTYWQLLPLSPTEDRQGHSPYSAISSMGGNTLLISPELLAADGLIDPAELKQYKLPVESQADFAAAERIRDELFGKAWLHYQQGKAAQLHQPFRQFCEREAAWLDDYALYVVLKLRHDKTPWFAWPEEYKLRQLDALAQVVAEEAEALEKVKWLQFLFFRQWSELKTYCNNLGVRIFGDLPFYVSYDSVDVWSNPDIFCLDEEGNMTGVAGVPPDYFSEDGQLWGMPTFRWDVLKARRYDWWVSRVRKNLELYDVVRLDHFRAFADFWEVPAGEKTARNGQWKTGPRAEFFQVLLDEIGELPFIAEDLGDIDEPVYELRDMFAFPGMRVLQFAFGDTMPESLYIPHNYPSPVCIAYTGTHDNNTTRGWFNENAKAYRKQLEQYTGLSVTEKNSHQVLARLAYGSIAQTAILPIQDVLGLDETARLNTPGSTEHNWIWRLTPGQLTTAVEQQLRQWTELFNR</sequence>
<evidence type="ECO:0000256" key="7">
    <source>
        <dbReference type="ARBA" id="ARBA00023277"/>
    </source>
</evidence>
<reference evidence="12 13" key="1">
    <citation type="journal article" date="2012" name="J. Bacteriol.">
        <title>Genome Sequence of the Filamentous Bacterium Fibrisoma limi BUZ 3T.</title>
        <authorList>
            <person name="Filippini M."/>
            <person name="Qi W."/>
            <person name="Jaenicke S."/>
            <person name="Goesmann A."/>
            <person name="Smits T.H."/>
            <person name="Bagheri H.C."/>
        </authorList>
    </citation>
    <scope>NUCLEOTIDE SEQUENCE [LARGE SCALE GENOMIC DNA]</scope>
    <source>
        <strain evidence="13">BUZ 3T</strain>
    </source>
</reference>
<keyword evidence="13" id="KW-1185">Reference proteome</keyword>
<dbReference type="EMBL" id="CAIT01000006">
    <property type="protein sequence ID" value="CCH53042.1"/>
    <property type="molecule type" value="Genomic_DNA"/>
</dbReference>
<evidence type="ECO:0000256" key="8">
    <source>
        <dbReference type="ARBA" id="ARBA00031423"/>
    </source>
</evidence>
<accession>I2GGL7</accession>
<evidence type="ECO:0000256" key="1">
    <source>
        <dbReference type="ARBA" id="ARBA00000439"/>
    </source>
</evidence>
<dbReference type="Pfam" id="PF02446">
    <property type="entry name" value="Glyco_hydro_77"/>
    <property type="match status" value="1"/>
</dbReference>
<comment type="similarity">
    <text evidence="2 10">Belongs to the disproportionating enzyme family.</text>
</comment>
<dbReference type="InterPro" id="IPR003385">
    <property type="entry name" value="Glyco_hydro_77"/>
</dbReference>
<dbReference type="Pfam" id="PF00128">
    <property type="entry name" value="Alpha-amylase"/>
    <property type="match status" value="1"/>
</dbReference>
<keyword evidence="7 10" id="KW-0119">Carbohydrate metabolism</keyword>
<dbReference type="eggNOG" id="COG1640">
    <property type="taxonomic scope" value="Bacteria"/>
</dbReference>